<gene>
    <name evidence="1" type="ORF">V1478_017025</name>
</gene>
<organism evidence="1 2">
    <name type="scientific">Vespula squamosa</name>
    <name type="common">Southern yellow jacket</name>
    <name type="synonym">Wasp</name>
    <dbReference type="NCBI Taxonomy" id="30214"/>
    <lineage>
        <taxon>Eukaryota</taxon>
        <taxon>Metazoa</taxon>
        <taxon>Ecdysozoa</taxon>
        <taxon>Arthropoda</taxon>
        <taxon>Hexapoda</taxon>
        <taxon>Insecta</taxon>
        <taxon>Pterygota</taxon>
        <taxon>Neoptera</taxon>
        <taxon>Endopterygota</taxon>
        <taxon>Hymenoptera</taxon>
        <taxon>Apocrita</taxon>
        <taxon>Aculeata</taxon>
        <taxon>Vespoidea</taxon>
        <taxon>Vespidae</taxon>
        <taxon>Vespinae</taxon>
        <taxon>Vespula</taxon>
    </lineage>
</organism>
<evidence type="ECO:0000313" key="2">
    <source>
        <dbReference type="Proteomes" id="UP001607302"/>
    </source>
</evidence>
<dbReference type="AlphaFoldDB" id="A0ABD1ZY75"/>
<accession>A0ABD1ZY75</accession>
<protein>
    <submittedName>
        <fullName evidence="1">Uncharacterized protein</fullName>
    </submittedName>
</protein>
<name>A0ABD1ZY75_VESSQ</name>
<comment type="caution">
    <text evidence="1">The sequence shown here is derived from an EMBL/GenBank/DDBJ whole genome shotgun (WGS) entry which is preliminary data.</text>
</comment>
<sequence length="131" mass="14903">MQERRHPEEAFFFLTLLPLPTLPSEVFSSSSHPTPRAFLHERVLLRPIATIGLIDKNKTNNYRNYCNNCHFISKQTINSTAMSTTALSGMQDGNKQMGALWKSDCTGILRRGTYDIKYLKCNARSGVRFSM</sequence>
<dbReference type="Proteomes" id="UP001607302">
    <property type="component" value="Unassembled WGS sequence"/>
</dbReference>
<evidence type="ECO:0000313" key="1">
    <source>
        <dbReference type="EMBL" id="KAL2713327.1"/>
    </source>
</evidence>
<reference evidence="1 2" key="1">
    <citation type="journal article" date="2024" name="Ann. Entomol. Soc. Am.">
        <title>Genomic analyses of the southern and eastern yellowjacket wasps (Hymenoptera: Vespidae) reveal evolutionary signatures of social life.</title>
        <authorList>
            <person name="Catto M.A."/>
            <person name="Caine P.B."/>
            <person name="Orr S.E."/>
            <person name="Hunt B.G."/>
            <person name="Goodisman M.A.D."/>
        </authorList>
    </citation>
    <scope>NUCLEOTIDE SEQUENCE [LARGE SCALE GENOMIC DNA]</scope>
    <source>
        <strain evidence="1">233</strain>
        <tissue evidence="1">Head and thorax</tissue>
    </source>
</reference>
<dbReference type="EMBL" id="JAUDFV010000158">
    <property type="protein sequence ID" value="KAL2713327.1"/>
    <property type="molecule type" value="Genomic_DNA"/>
</dbReference>
<proteinExistence type="predicted"/>
<keyword evidence="2" id="KW-1185">Reference proteome</keyword>